<protein>
    <submittedName>
        <fullName evidence="1">Uncharacterized protein</fullName>
    </submittedName>
</protein>
<evidence type="ECO:0000313" key="1">
    <source>
        <dbReference type="EMBL" id="PQB06110.1"/>
    </source>
</evidence>
<gene>
    <name evidence="1" type="ORF">BST83_02115</name>
</gene>
<organism evidence="1 2">
    <name type="scientific">Polaribacter filamentus</name>
    <dbReference type="NCBI Taxonomy" id="53483"/>
    <lineage>
        <taxon>Bacteria</taxon>
        <taxon>Pseudomonadati</taxon>
        <taxon>Bacteroidota</taxon>
        <taxon>Flavobacteriia</taxon>
        <taxon>Flavobacteriales</taxon>
        <taxon>Flavobacteriaceae</taxon>
    </lineage>
</organism>
<reference evidence="1 2" key="1">
    <citation type="submission" date="2016-11" db="EMBL/GenBank/DDBJ databases">
        <title>Trade-off between light-utilization and light-protection in marine flavobacteria.</title>
        <authorList>
            <person name="Kumagai Y."/>
        </authorList>
    </citation>
    <scope>NUCLEOTIDE SEQUENCE [LARGE SCALE GENOMIC DNA]</scope>
    <source>
        <strain evidence="1 2">ATCC 700397</strain>
    </source>
</reference>
<sequence length="61" mass="7509">MVLFNRNFEDFTLPIWQKVKRGDRFIVNYKNPTYIKQFGYNFNNEIYEVIGKIILKFSLKR</sequence>
<proteinExistence type="predicted"/>
<accession>A0A2S7KU18</accession>
<dbReference type="EMBL" id="MQUA01000013">
    <property type="protein sequence ID" value="PQB06110.1"/>
    <property type="molecule type" value="Genomic_DNA"/>
</dbReference>
<keyword evidence="2" id="KW-1185">Reference proteome</keyword>
<dbReference type="AlphaFoldDB" id="A0A2S7KU18"/>
<dbReference type="Proteomes" id="UP000239522">
    <property type="component" value="Unassembled WGS sequence"/>
</dbReference>
<evidence type="ECO:0000313" key="2">
    <source>
        <dbReference type="Proteomes" id="UP000239522"/>
    </source>
</evidence>
<comment type="caution">
    <text evidence="1">The sequence shown here is derived from an EMBL/GenBank/DDBJ whole genome shotgun (WGS) entry which is preliminary data.</text>
</comment>
<name>A0A2S7KU18_9FLAO</name>